<feature type="domain" description="HTH marR-type" evidence="4">
    <location>
        <begin position="16"/>
        <end position="159"/>
    </location>
</feature>
<keyword evidence="3" id="KW-0804">Transcription</keyword>
<keyword evidence="6" id="KW-1185">Reference proteome</keyword>
<keyword evidence="2" id="KW-0238">DNA-binding</keyword>
<dbReference type="Gene3D" id="1.10.10.10">
    <property type="entry name" value="Winged helix-like DNA-binding domain superfamily/Winged helix DNA-binding domain"/>
    <property type="match status" value="1"/>
</dbReference>
<evidence type="ECO:0000259" key="4">
    <source>
        <dbReference type="PROSITE" id="PS50995"/>
    </source>
</evidence>
<dbReference type="InterPro" id="IPR036390">
    <property type="entry name" value="WH_DNA-bd_sf"/>
</dbReference>
<dbReference type="PANTHER" id="PTHR33164:SF57">
    <property type="entry name" value="MARR-FAMILY TRANSCRIPTIONAL REGULATOR"/>
    <property type="match status" value="1"/>
</dbReference>
<evidence type="ECO:0000256" key="3">
    <source>
        <dbReference type="ARBA" id="ARBA00023163"/>
    </source>
</evidence>
<dbReference type="InterPro" id="IPR000835">
    <property type="entry name" value="HTH_MarR-typ"/>
</dbReference>
<evidence type="ECO:0000313" key="5">
    <source>
        <dbReference type="EMBL" id="QXQ14232.1"/>
    </source>
</evidence>
<protein>
    <submittedName>
        <fullName evidence="5">MarR family winged helix-turn-helix transcriptional regulator</fullName>
    </submittedName>
</protein>
<dbReference type="Pfam" id="PF01047">
    <property type="entry name" value="MarR"/>
    <property type="match status" value="1"/>
</dbReference>
<dbReference type="PROSITE" id="PS50995">
    <property type="entry name" value="HTH_MARR_2"/>
    <property type="match status" value="1"/>
</dbReference>
<accession>A0ABX8SAN2</accession>
<dbReference type="InterPro" id="IPR011991">
    <property type="entry name" value="ArsR-like_HTH"/>
</dbReference>
<evidence type="ECO:0000256" key="2">
    <source>
        <dbReference type="ARBA" id="ARBA00023125"/>
    </source>
</evidence>
<dbReference type="SMART" id="SM00347">
    <property type="entry name" value="HTH_MARR"/>
    <property type="match status" value="1"/>
</dbReference>
<dbReference type="Proteomes" id="UP000887023">
    <property type="component" value="Chromosome"/>
</dbReference>
<keyword evidence="1" id="KW-0805">Transcription regulation</keyword>
<dbReference type="InterPro" id="IPR036388">
    <property type="entry name" value="WH-like_DNA-bd_sf"/>
</dbReference>
<evidence type="ECO:0000313" key="6">
    <source>
        <dbReference type="Proteomes" id="UP000887023"/>
    </source>
</evidence>
<dbReference type="InterPro" id="IPR023187">
    <property type="entry name" value="Tscrpt_reg_MarR-type_CS"/>
</dbReference>
<dbReference type="PANTHER" id="PTHR33164">
    <property type="entry name" value="TRANSCRIPTIONAL REGULATOR, MARR FAMILY"/>
    <property type="match status" value="1"/>
</dbReference>
<dbReference type="PROSITE" id="PS01117">
    <property type="entry name" value="HTH_MARR_1"/>
    <property type="match status" value="1"/>
</dbReference>
<dbReference type="InterPro" id="IPR039422">
    <property type="entry name" value="MarR/SlyA-like"/>
</dbReference>
<reference evidence="5" key="1">
    <citation type="submission" date="2021-07" db="EMBL/GenBank/DDBJ databases">
        <title>Candidatus Kaistella beijingensis sp. nov. isolated from a municipal wastewater treatment plant is involved in sludge foaming.</title>
        <authorList>
            <person name="Song Y."/>
            <person name="Liu S.-J."/>
        </authorList>
    </citation>
    <scope>NUCLEOTIDE SEQUENCE</scope>
    <source>
        <strain evidence="5">DSM 43998</strain>
    </source>
</reference>
<gene>
    <name evidence="5" type="ORF">KV203_02000</name>
</gene>
<evidence type="ECO:0000256" key="1">
    <source>
        <dbReference type="ARBA" id="ARBA00023015"/>
    </source>
</evidence>
<name>A0ABX8SAN2_9ACTN</name>
<dbReference type="EMBL" id="CP079105">
    <property type="protein sequence ID" value="QXQ14232.1"/>
    <property type="molecule type" value="Genomic_DNA"/>
</dbReference>
<dbReference type="SUPFAM" id="SSF46785">
    <property type="entry name" value="Winged helix' DNA-binding domain"/>
    <property type="match status" value="1"/>
</dbReference>
<sequence>MFDATNEWRIVGADAIDRIGASLGRLQRVREWAAANVAAQLRAPAPEGSRAAAPDLAAYHSLLRLVADGPMRASVLAEALHADASTVSRQTAQLVEFGLVERLADPADGRVSILVPTEHGYGLADRIKRHRRSKLAQITADWSPGDVVVFAGLLERFIDGMEQLRAEPAALPPNGTKETT</sequence>
<dbReference type="CDD" id="cd00090">
    <property type="entry name" value="HTH_ARSR"/>
    <property type="match status" value="1"/>
</dbReference>
<proteinExistence type="predicted"/>
<organism evidence="5 6">
    <name type="scientific">Skermania pinensis</name>
    <dbReference type="NCBI Taxonomy" id="39122"/>
    <lineage>
        <taxon>Bacteria</taxon>
        <taxon>Bacillati</taxon>
        <taxon>Actinomycetota</taxon>
        <taxon>Actinomycetes</taxon>
        <taxon>Mycobacteriales</taxon>
        <taxon>Gordoniaceae</taxon>
        <taxon>Skermania</taxon>
    </lineage>
</organism>